<evidence type="ECO:0000256" key="1">
    <source>
        <dbReference type="SAM" id="Coils"/>
    </source>
</evidence>
<gene>
    <name evidence="3" type="ORF">BSL78_06059</name>
</gene>
<dbReference type="PANTHER" id="PTHR23159">
    <property type="entry name" value="CENTROSOMAL PROTEIN 2"/>
    <property type="match status" value="1"/>
</dbReference>
<name>A0A2G8L9T0_STIJA</name>
<feature type="compositionally biased region" description="Basic and acidic residues" evidence="2">
    <location>
        <begin position="1679"/>
        <end position="1697"/>
    </location>
</feature>
<proteinExistence type="predicted"/>
<feature type="compositionally biased region" description="Basic and acidic residues" evidence="2">
    <location>
        <begin position="1727"/>
        <end position="1742"/>
    </location>
</feature>
<feature type="coiled-coil region" evidence="1">
    <location>
        <begin position="437"/>
        <end position="531"/>
    </location>
</feature>
<dbReference type="PRINTS" id="PR00761">
    <property type="entry name" value="BINDIN"/>
</dbReference>
<dbReference type="Pfam" id="PF02084">
    <property type="entry name" value="Bindin"/>
    <property type="match status" value="1"/>
</dbReference>
<dbReference type="InterPro" id="IPR000775">
    <property type="entry name" value="Bindin"/>
</dbReference>
<feature type="coiled-coil region" evidence="1">
    <location>
        <begin position="1085"/>
        <end position="1179"/>
    </location>
</feature>
<feature type="coiled-coil region" evidence="1">
    <location>
        <begin position="912"/>
        <end position="1006"/>
    </location>
</feature>
<dbReference type="EMBL" id="MRZV01000156">
    <property type="protein sequence ID" value="PIK57017.1"/>
    <property type="molecule type" value="Genomic_DNA"/>
</dbReference>
<feature type="coiled-coil region" evidence="1">
    <location>
        <begin position="264"/>
        <end position="358"/>
    </location>
</feature>
<dbReference type="OrthoDB" id="10072653at2759"/>
<organism evidence="3 4">
    <name type="scientific">Stichopus japonicus</name>
    <name type="common">Sea cucumber</name>
    <dbReference type="NCBI Taxonomy" id="307972"/>
    <lineage>
        <taxon>Eukaryota</taxon>
        <taxon>Metazoa</taxon>
        <taxon>Echinodermata</taxon>
        <taxon>Eleutherozoa</taxon>
        <taxon>Echinozoa</taxon>
        <taxon>Holothuroidea</taxon>
        <taxon>Aspidochirotacea</taxon>
        <taxon>Aspidochirotida</taxon>
        <taxon>Stichopodidae</taxon>
        <taxon>Apostichopus</taxon>
    </lineage>
</organism>
<feature type="region of interest" description="Disordered" evidence="2">
    <location>
        <begin position="1603"/>
        <end position="1632"/>
    </location>
</feature>
<dbReference type="STRING" id="307972.A0A2G8L9T0"/>
<evidence type="ECO:0000313" key="4">
    <source>
        <dbReference type="Proteomes" id="UP000230750"/>
    </source>
</evidence>
<evidence type="ECO:0000313" key="3">
    <source>
        <dbReference type="EMBL" id="PIK57017.1"/>
    </source>
</evidence>
<keyword evidence="4" id="KW-1185">Reference proteome</keyword>
<protein>
    <submittedName>
        <fullName evidence="3">Uncharacterized protein</fullName>
    </submittedName>
</protein>
<dbReference type="Proteomes" id="UP000230750">
    <property type="component" value="Unassembled WGS sequence"/>
</dbReference>
<feature type="coiled-coil region" evidence="1">
    <location>
        <begin position="610"/>
        <end position="704"/>
    </location>
</feature>
<feature type="coiled-coil region" evidence="1">
    <location>
        <begin position="1431"/>
        <end position="1525"/>
    </location>
</feature>
<keyword evidence="1" id="KW-0175">Coiled coil</keyword>
<sequence>MHLKFVFLVTDNPNITADQQQRLSTVVPNEDNITATTEIIKFTTDDKNERQKRDLGRFPRDDINEIELGDDKSQESNFEEAGEEISVVTVREILQKKTAEMAAKLAEIQRRKDEIIQLRDTLVQLREEDIPPGADGRKEYNERVKVLTQKMKNKRSTISEARNQMNILQEEINSLEEKLGGETRVVKDRLSEAGNEKTNAVPDEVDIVVNSGEEDYDADSSDQRKDVPAILVKTRKEETANGHDKSQESNYEEAGEEISVVTVREILQEKTAEMAAKLAKIQRRKDEIIQLRETIVQLMEEDIPPGADGRKEYNERVKVLTQKMKNKRSAISEAKNQMNILQEEINSLEEKLGGETRVVKDRLSDAGNEKTNAVPDEVDIVVNNGEEDYVAVSSHQTKDIPAILVKSRKEETADGHDKSQESNFEEAGKEISVVTVREILQEKTAEMAAKLAKIQRRKDEIIQLRETIVQLMEEDIPPGADGRKEYNERLKVLTQKMKNKRSAISEAKNQMNILQEEINSLEEKLGGETRVVKDRLSDAGNEKTNAVPDEVDIVVNNGEEDYVAVSSHQTKDIPAILVKTRKEETADGHDKSQESNFEEAGEEISVVTVREILQEKTAEMAAKLAEIQRRKDEIIQLRDTLVQLREEDIPPGADGRKEYNERLKVLTQKMKIKRSAISEAKNQMNILQEEINSLEEKLGGETRVVKDRLSDAGNEKTNAVPDEVDIVVNNGEEDYVAVSSNQTKDIPAILVKTRKEETVDGHDKSQESNFEEAGEEISVVTVREILQEKTAEMAAKLAEIQRRKDEIIQLRDTLVQLREEDIPPGADGRREYNERLKVLTQKMKNKRSAISEAKNQMNILQEEINSLEEKRQKRDLGRFPRDDINEIELGDDKSQESNFEEAGEEISVVTVREILQEKTAEMAAKLAEIQRRKDEIIQLRDTLVQLREEDIPPGADGRREYNERLKVLTQEMKNKRSAISEASNQMNILQEEINSLEEKLGGETRVVKDRLSEAGNEKTNAVPDEVDIVVNNGEEDYDADSSYQTKDIPAILFKTRKEETADGHDKSQESNFKEAGEEISVVTVREILQEKTAEMAAKLAEIQRRKDEIIQLRDTLVQLREEDIPPGADGRREYNERLKVLTQEMKNKRSAISEASNQMNMLQEEINSLEEKLGGETRVVKDRLSEAGNEKTNAVPDEVDIVVNNGEEDYVADSSYQTKDIPAILVKTRKEETADGHDKSQESNYEEAGEEISVVTVREILQEKTAEMAAKLAEIQRRKDEIIQLRDTLVQLREEDIPPGADGRREYNERLKVLTQEMKNKRSAISEASNQMNMLQEEINSLEEKLGGETRVVKDRLSEAGNEKTNAVPDEVDIVVNNGEEDYVADSSYQTKDIPAILVKTRKEETADGHDKSQESNYEEAGEEISVVTVREILQEKTAEMAAKLAEIQRRKDEIIQLRDTLVQLREEDIPPGADGRREYNERLKVLTQEMKNKRSAISEASNQMNMLQEEINSLEEKLGGETRVVKDRLSEAGNEKTNAVPDEVDIVVNHGTEGPSIPFNDKDSITERIPIKGKNAVPEDRDTILKNLSEKLADETRVVKDRLPNAGRPKEQTNDVPEEMNTALDDGTGGHSISFSEKDSITHATAFEETHAVPDKTDTFVNDRTEGYSMPFSESDSFTERSPSDGLASERREFKETSNGGTKASSHERITVVKDDTEGNLIPSVSERDSFSERAPLEKPASEGMGSKDTVSEKHIADTHAFSEEEINTVVNKAEGNSIPYFERDSFTERTELEGLPYERKSEETGEREPAVTEISQYRGFDTLSKDGNAPMELNLERYRANILNYEHIDSQTETADQSHTTPNNLHVISAYGYSNDERDDRDNRYEFGQLLSENEPHNGWHIVTNNSDRQSGSRNLVTEYSANREHLTQRRLTESIFDKQFVDSDNNFIKTPYKQAITGLYEHPYSRDEDYPSGSVAYEQTSSDAFSDENKLFTRPNQGNLFGASKYYYPEASKTIDNESMFRLLTQIDEEVLEQLKEFLSTTKIDLPVDINDPYDLGLLLRHLRHHSSLLSHIDDPKIRDQIIGAMQEKDYDSVFIYNIPMKLEYFWKESYILERDECI</sequence>
<evidence type="ECO:0000256" key="2">
    <source>
        <dbReference type="SAM" id="MobiDB-lite"/>
    </source>
</evidence>
<feature type="compositionally biased region" description="Basic and acidic residues" evidence="2">
    <location>
        <begin position="1647"/>
        <end position="1667"/>
    </location>
</feature>
<dbReference type="PANTHER" id="PTHR23159:SF31">
    <property type="entry name" value="CENTROSOME-ASSOCIATED PROTEIN CEP250 ISOFORM X1"/>
    <property type="match status" value="1"/>
</dbReference>
<accession>A0A2G8L9T0</accession>
<feature type="region of interest" description="Disordered" evidence="2">
    <location>
        <begin position="1647"/>
        <end position="1752"/>
    </location>
</feature>
<dbReference type="GO" id="GO:0007342">
    <property type="term" value="P:fusion of sperm to egg plasma membrane involved in single fertilization"/>
    <property type="evidence" value="ECO:0007669"/>
    <property type="project" value="InterPro"/>
</dbReference>
<feature type="compositionally biased region" description="Basic and acidic residues" evidence="2">
    <location>
        <begin position="1706"/>
        <end position="1718"/>
    </location>
</feature>
<reference evidence="3 4" key="1">
    <citation type="journal article" date="2017" name="PLoS Biol.">
        <title>The sea cucumber genome provides insights into morphological evolution and visceral regeneration.</title>
        <authorList>
            <person name="Zhang X."/>
            <person name="Sun L."/>
            <person name="Yuan J."/>
            <person name="Sun Y."/>
            <person name="Gao Y."/>
            <person name="Zhang L."/>
            <person name="Li S."/>
            <person name="Dai H."/>
            <person name="Hamel J.F."/>
            <person name="Liu C."/>
            <person name="Yu Y."/>
            <person name="Liu S."/>
            <person name="Lin W."/>
            <person name="Guo K."/>
            <person name="Jin S."/>
            <person name="Xu P."/>
            <person name="Storey K.B."/>
            <person name="Huan P."/>
            <person name="Zhang T."/>
            <person name="Zhou Y."/>
            <person name="Zhang J."/>
            <person name="Lin C."/>
            <person name="Li X."/>
            <person name="Xing L."/>
            <person name="Huo D."/>
            <person name="Sun M."/>
            <person name="Wang L."/>
            <person name="Mercier A."/>
            <person name="Li F."/>
            <person name="Yang H."/>
            <person name="Xiang J."/>
        </authorList>
    </citation>
    <scope>NUCLEOTIDE SEQUENCE [LARGE SCALE GENOMIC DNA]</scope>
    <source>
        <strain evidence="3">Shaxun</strain>
        <tissue evidence="3">Muscle</tissue>
    </source>
</reference>
<feature type="compositionally biased region" description="Basic and acidic residues" evidence="2">
    <location>
        <begin position="1603"/>
        <end position="1614"/>
    </location>
</feature>
<feature type="coiled-coil region" evidence="1">
    <location>
        <begin position="91"/>
        <end position="185"/>
    </location>
</feature>
<feature type="coiled-coil region" evidence="1">
    <location>
        <begin position="1258"/>
        <end position="1352"/>
    </location>
</feature>
<feature type="coiled-coil region" evidence="1">
    <location>
        <begin position="783"/>
        <end position="870"/>
    </location>
</feature>
<comment type="caution">
    <text evidence="3">The sequence shown here is derived from an EMBL/GenBank/DDBJ whole genome shotgun (WGS) entry which is preliminary data.</text>
</comment>